<evidence type="ECO:0000256" key="2">
    <source>
        <dbReference type="SAM" id="Phobius"/>
    </source>
</evidence>
<evidence type="ECO:0000313" key="3">
    <source>
        <dbReference type="EMBL" id="TRW25083.1"/>
    </source>
</evidence>
<dbReference type="RefSeq" id="WP_143372667.1">
    <property type="nucleotide sequence ID" value="NZ_VJVZ01000004.1"/>
</dbReference>
<dbReference type="InterPro" id="IPR011990">
    <property type="entry name" value="TPR-like_helical_dom_sf"/>
</dbReference>
<comment type="caution">
    <text evidence="3">The sequence shown here is derived from an EMBL/GenBank/DDBJ whole genome shotgun (WGS) entry which is preliminary data.</text>
</comment>
<organism evidence="3 4">
    <name type="scientific">Flavobacterium zepuense</name>
    <dbReference type="NCBI Taxonomy" id="2593302"/>
    <lineage>
        <taxon>Bacteria</taxon>
        <taxon>Pseudomonadati</taxon>
        <taxon>Bacteroidota</taxon>
        <taxon>Flavobacteriia</taxon>
        <taxon>Flavobacteriales</taxon>
        <taxon>Flavobacteriaceae</taxon>
        <taxon>Flavobacterium</taxon>
    </lineage>
</organism>
<feature type="region of interest" description="Disordered" evidence="1">
    <location>
        <begin position="1"/>
        <end position="24"/>
    </location>
</feature>
<accession>A0A552V3Q9</accession>
<name>A0A552V3Q9_9FLAO</name>
<keyword evidence="4" id="KW-1185">Reference proteome</keyword>
<evidence type="ECO:0000313" key="4">
    <source>
        <dbReference type="Proteomes" id="UP000320643"/>
    </source>
</evidence>
<evidence type="ECO:0000256" key="1">
    <source>
        <dbReference type="SAM" id="MobiDB-lite"/>
    </source>
</evidence>
<feature type="compositionally biased region" description="Basic and acidic residues" evidence="1">
    <location>
        <begin position="12"/>
        <end position="21"/>
    </location>
</feature>
<sequence>MATYNKRGYKAPKPEEPKDVLPAEPIEDTFDGNSTTAEVFNSLDEGASRTEEWVAKNQKPIFIVVGVIALLTIGYLFYDKFLVAPKEDEAANEMFQAEQYLTQAVNAQTANDSLYNLALNGGEGKYGFLAIIDKYPGTDAANLAEYCAGTAYLNTGKYKEAVQHLEEFKTDDEVLKAWATGAKGDAFVQLGTPANKEEALKFYDEAAKVSDNALTAPRFLFKAGQLALDLNKKPEALKYFKEIKEKFSTSQEGVLIDSYIAMLE</sequence>
<dbReference type="Proteomes" id="UP000320643">
    <property type="component" value="Unassembled WGS sequence"/>
</dbReference>
<proteinExistence type="predicted"/>
<keyword evidence="2" id="KW-0812">Transmembrane</keyword>
<dbReference type="Pfam" id="PF13174">
    <property type="entry name" value="TPR_6"/>
    <property type="match status" value="1"/>
</dbReference>
<dbReference type="SUPFAM" id="SSF48452">
    <property type="entry name" value="TPR-like"/>
    <property type="match status" value="1"/>
</dbReference>
<dbReference type="EMBL" id="VJVZ01000004">
    <property type="protein sequence ID" value="TRW25083.1"/>
    <property type="molecule type" value="Genomic_DNA"/>
</dbReference>
<dbReference type="InterPro" id="IPR019734">
    <property type="entry name" value="TPR_rpt"/>
</dbReference>
<reference evidence="3 4" key="1">
    <citation type="submission" date="2019-07" db="EMBL/GenBank/DDBJ databases">
        <title>Flavobacterium sp. nov., isolated from glacier ice.</title>
        <authorList>
            <person name="Liu Q."/>
            <person name="Xin Y.-H."/>
        </authorList>
    </citation>
    <scope>NUCLEOTIDE SEQUENCE [LARGE SCALE GENOMIC DNA]</scope>
    <source>
        <strain evidence="3 4">ZT4R6</strain>
    </source>
</reference>
<dbReference type="Gene3D" id="1.25.40.10">
    <property type="entry name" value="Tetratricopeptide repeat domain"/>
    <property type="match status" value="1"/>
</dbReference>
<keyword evidence="2" id="KW-1133">Transmembrane helix</keyword>
<feature type="transmembrane region" description="Helical" evidence="2">
    <location>
        <begin position="61"/>
        <end position="78"/>
    </location>
</feature>
<protein>
    <submittedName>
        <fullName evidence="3">Uncharacterized protein</fullName>
    </submittedName>
</protein>
<keyword evidence="2" id="KW-0472">Membrane</keyword>
<dbReference type="AlphaFoldDB" id="A0A552V3Q9"/>
<gene>
    <name evidence="3" type="ORF">FMM05_07140</name>
</gene>
<dbReference type="OrthoDB" id="9808622at2"/>